<reference evidence="1 2" key="1">
    <citation type="submission" date="2016-12" db="EMBL/GenBank/DDBJ databases">
        <title>Study of bacterial adaptation to deep sea.</title>
        <authorList>
            <person name="Song J."/>
            <person name="Yoshizawa S."/>
            <person name="Kogure K."/>
        </authorList>
    </citation>
    <scope>NUCLEOTIDE SEQUENCE [LARGE SCALE GENOMIC DNA]</scope>
    <source>
        <strain evidence="1 2">SAORIC-165</strain>
    </source>
</reference>
<accession>A0A2S7U2Q7</accession>
<dbReference type="AlphaFoldDB" id="A0A2S7U2Q7"/>
<evidence type="ECO:0000313" key="2">
    <source>
        <dbReference type="Proteomes" id="UP000239907"/>
    </source>
</evidence>
<gene>
    <name evidence="1" type="ORF">BSZ32_12695</name>
</gene>
<evidence type="ECO:0000313" key="1">
    <source>
        <dbReference type="EMBL" id="PQJ29266.1"/>
    </source>
</evidence>
<sequence length="65" mass="7216">MGKGSITTLCCYLTLQSFTLAEDLNAAKFNLDSSMDFIAEKTSVFVINRRSVGPFGKPQDPHKKF</sequence>
<keyword evidence="2" id="KW-1185">Reference proteome</keyword>
<comment type="caution">
    <text evidence="1">The sequence shown here is derived from an EMBL/GenBank/DDBJ whole genome shotgun (WGS) entry which is preliminary data.</text>
</comment>
<dbReference type="EMBL" id="MQWA01000001">
    <property type="protein sequence ID" value="PQJ29266.1"/>
    <property type="molecule type" value="Genomic_DNA"/>
</dbReference>
<name>A0A2S7U2Q7_9BACT</name>
<proteinExistence type="predicted"/>
<organism evidence="1 2">
    <name type="scientific">Rubritalea profundi</name>
    <dbReference type="NCBI Taxonomy" id="1658618"/>
    <lineage>
        <taxon>Bacteria</taxon>
        <taxon>Pseudomonadati</taxon>
        <taxon>Verrucomicrobiota</taxon>
        <taxon>Verrucomicrobiia</taxon>
        <taxon>Verrucomicrobiales</taxon>
        <taxon>Rubritaleaceae</taxon>
        <taxon>Rubritalea</taxon>
    </lineage>
</organism>
<protein>
    <submittedName>
        <fullName evidence="1">Uncharacterized protein</fullName>
    </submittedName>
</protein>
<dbReference type="Proteomes" id="UP000239907">
    <property type="component" value="Unassembled WGS sequence"/>
</dbReference>